<accession>A0A147ERF8</accession>
<dbReference type="Pfam" id="PF13349">
    <property type="entry name" value="DUF4097"/>
    <property type="match status" value="1"/>
</dbReference>
<gene>
    <name evidence="4" type="ORF">NS354_01855</name>
</gene>
<feature type="region of interest" description="Disordered" evidence="1">
    <location>
        <begin position="1"/>
        <end position="70"/>
    </location>
</feature>
<dbReference type="EMBL" id="LDRK01000010">
    <property type="protein sequence ID" value="KTR87065.1"/>
    <property type="molecule type" value="Genomic_DNA"/>
</dbReference>
<evidence type="ECO:0000259" key="3">
    <source>
        <dbReference type="Pfam" id="PF13349"/>
    </source>
</evidence>
<feature type="domain" description="DUF4097" evidence="3">
    <location>
        <begin position="251"/>
        <end position="365"/>
    </location>
</feature>
<organism evidence="4 5">
    <name type="scientific">Leucobacter chromiiresistens</name>
    <dbReference type="NCBI Taxonomy" id="1079994"/>
    <lineage>
        <taxon>Bacteria</taxon>
        <taxon>Bacillati</taxon>
        <taxon>Actinomycetota</taxon>
        <taxon>Actinomycetes</taxon>
        <taxon>Micrococcales</taxon>
        <taxon>Microbacteriaceae</taxon>
        <taxon>Leucobacter</taxon>
    </lineage>
</organism>
<dbReference type="AlphaFoldDB" id="A0A147ERF8"/>
<dbReference type="OrthoDB" id="4989486at2"/>
<evidence type="ECO:0000256" key="1">
    <source>
        <dbReference type="SAM" id="MobiDB-lite"/>
    </source>
</evidence>
<feature type="transmembrane region" description="Helical" evidence="2">
    <location>
        <begin position="74"/>
        <end position="96"/>
    </location>
</feature>
<evidence type="ECO:0000313" key="4">
    <source>
        <dbReference type="EMBL" id="KTR87065.1"/>
    </source>
</evidence>
<feature type="compositionally biased region" description="Low complexity" evidence="1">
    <location>
        <begin position="16"/>
        <end position="48"/>
    </location>
</feature>
<keyword evidence="2" id="KW-0472">Membrane</keyword>
<comment type="caution">
    <text evidence="4">The sequence shown here is derived from an EMBL/GenBank/DDBJ whole genome shotgun (WGS) entry which is preliminary data.</text>
</comment>
<keyword evidence="2" id="KW-0812">Transmembrane</keyword>
<dbReference type="InterPro" id="IPR025164">
    <property type="entry name" value="Toastrack_DUF4097"/>
</dbReference>
<dbReference type="Proteomes" id="UP000070810">
    <property type="component" value="Unassembled WGS sequence"/>
</dbReference>
<protein>
    <recommendedName>
        <fullName evidence="3">DUF4097 domain-containing protein</fullName>
    </recommendedName>
</protein>
<sequence length="367" mass="37153">MTTPTTPDESHDGSIAQPTPQPTTAQPTLQNGAPTPGTTGPDAPQPGASQPGEPQQARPQPMSTARKGTPSTRVIVAVTAAVGGVALLAVAASTAYSSVMPERYDAIDAFVGSAVDFDGSEGPGGAAPGSEQLVDDGSGTVTHFAPIDEVRSLDVEIAGASFDVAFGDVGEAELAVTGDRAANWTLAVREGRLVVETPDRGFTTGCFVNCGSGSLGDASGTLTLPQSMMEDGMLDAELSVEGGALRGSGSFRSLDVSVQGGDIRLDGSAQNVEVEVEAGKAELELADVGTAEVGVEAGSVRVTMTGAAPDRVSVEASTGSAALDLPEADYRVDATAELGELDDRLTKSEDSKHVVTVRAEAAKVVLQ</sequence>
<evidence type="ECO:0000256" key="2">
    <source>
        <dbReference type="SAM" id="Phobius"/>
    </source>
</evidence>
<dbReference type="PATRIC" id="fig|1079994.3.peg.67"/>
<evidence type="ECO:0000313" key="5">
    <source>
        <dbReference type="Proteomes" id="UP000070810"/>
    </source>
</evidence>
<keyword evidence="5" id="KW-1185">Reference proteome</keyword>
<name>A0A147ERF8_9MICO</name>
<proteinExistence type="predicted"/>
<dbReference type="RefSeq" id="WP_058592917.1">
    <property type="nucleotide sequence ID" value="NZ_LDRK01000010.1"/>
</dbReference>
<reference evidence="4 5" key="1">
    <citation type="journal article" date="2016" name="Front. Microbiol.">
        <title>Genomic Resource of Rice Seed Associated Bacteria.</title>
        <authorList>
            <person name="Midha S."/>
            <person name="Bansal K."/>
            <person name="Sharma S."/>
            <person name="Kumar N."/>
            <person name="Patil P.P."/>
            <person name="Chaudhry V."/>
            <person name="Patil P.B."/>
        </authorList>
    </citation>
    <scope>NUCLEOTIDE SEQUENCE [LARGE SCALE GENOMIC DNA]</scope>
    <source>
        <strain evidence="4 5">NS354</strain>
    </source>
</reference>
<keyword evidence="2" id="KW-1133">Transmembrane helix</keyword>